<dbReference type="Gene3D" id="1.10.10.10">
    <property type="entry name" value="Winged helix-like DNA-binding domain superfamily/Winged helix DNA-binding domain"/>
    <property type="match status" value="1"/>
</dbReference>
<dbReference type="SMART" id="SM00421">
    <property type="entry name" value="HTH_LUXR"/>
    <property type="match status" value="1"/>
</dbReference>
<keyword evidence="5" id="KW-1185">Reference proteome</keyword>
<name>A0ABW5UY16_9MICO</name>
<evidence type="ECO:0000259" key="3">
    <source>
        <dbReference type="PROSITE" id="PS50043"/>
    </source>
</evidence>
<dbReference type="Pfam" id="PF00196">
    <property type="entry name" value="GerE"/>
    <property type="match status" value="1"/>
</dbReference>
<feature type="compositionally biased region" description="Low complexity" evidence="2">
    <location>
        <begin position="834"/>
        <end position="849"/>
    </location>
</feature>
<dbReference type="PRINTS" id="PR00038">
    <property type="entry name" value="HTHLUXR"/>
</dbReference>
<evidence type="ECO:0000256" key="2">
    <source>
        <dbReference type="SAM" id="MobiDB-lite"/>
    </source>
</evidence>
<dbReference type="InterPro" id="IPR036388">
    <property type="entry name" value="WH-like_DNA-bd_sf"/>
</dbReference>
<evidence type="ECO:0000256" key="1">
    <source>
        <dbReference type="ARBA" id="ARBA00023125"/>
    </source>
</evidence>
<gene>
    <name evidence="4" type="ORF">ACFSW7_02680</name>
</gene>
<feature type="region of interest" description="Disordered" evidence="2">
    <location>
        <begin position="822"/>
        <end position="869"/>
    </location>
</feature>
<feature type="domain" description="HTH luxR-type" evidence="3">
    <location>
        <begin position="759"/>
        <end position="824"/>
    </location>
</feature>
<proteinExistence type="predicted"/>
<dbReference type="InterPro" id="IPR039420">
    <property type="entry name" value="WalR-like"/>
</dbReference>
<accession>A0ABW5UY16</accession>
<dbReference type="Proteomes" id="UP001597492">
    <property type="component" value="Unassembled WGS sequence"/>
</dbReference>
<evidence type="ECO:0000313" key="5">
    <source>
        <dbReference type="Proteomes" id="UP001597492"/>
    </source>
</evidence>
<comment type="caution">
    <text evidence="4">The sequence shown here is derived from an EMBL/GenBank/DDBJ whole genome shotgun (WGS) entry which is preliminary data.</text>
</comment>
<reference evidence="5" key="1">
    <citation type="journal article" date="2019" name="Int. J. Syst. Evol. Microbiol.">
        <title>The Global Catalogue of Microorganisms (GCM) 10K type strain sequencing project: providing services to taxonomists for standard genome sequencing and annotation.</title>
        <authorList>
            <consortium name="The Broad Institute Genomics Platform"/>
            <consortium name="The Broad Institute Genome Sequencing Center for Infectious Disease"/>
            <person name="Wu L."/>
            <person name="Ma J."/>
        </authorList>
    </citation>
    <scope>NUCLEOTIDE SEQUENCE [LARGE SCALE GENOMIC DNA]</scope>
    <source>
        <strain evidence="5">TISTR 1514</strain>
    </source>
</reference>
<dbReference type="InterPro" id="IPR016032">
    <property type="entry name" value="Sig_transdc_resp-reg_C-effctor"/>
</dbReference>
<keyword evidence="1" id="KW-0238">DNA-binding</keyword>
<dbReference type="PANTHER" id="PTHR43214">
    <property type="entry name" value="TWO-COMPONENT RESPONSE REGULATOR"/>
    <property type="match status" value="1"/>
</dbReference>
<dbReference type="InterPro" id="IPR000792">
    <property type="entry name" value="Tscrpt_reg_LuxR_C"/>
</dbReference>
<evidence type="ECO:0000313" key="4">
    <source>
        <dbReference type="EMBL" id="MFD2757282.1"/>
    </source>
</evidence>
<dbReference type="SUPFAM" id="SSF46894">
    <property type="entry name" value="C-terminal effector domain of the bipartite response regulators"/>
    <property type="match status" value="1"/>
</dbReference>
<dbReference type="EMBL" id="JBHUNE010000003">
    <property type="protein sequence ID" value="MFD2757282.1"/>
    <property type="molecule type" value="Genomic_DNA"/>
</dbReference>
<dbReference type="RefSeq" id="WP_019617831.1">
    <property type="nucleotide sequence ID" value="NZ_JBHUNE010000003.1"/>
</dbReference>
<organism evidence="4 5">
    <name type="scientific">Gulosibacter faecalis</name>
    <dbReference type="NCBI Taxonomy" id="272240"/>
    <lineage>
        <taxon>Bacteria</taxon>
        <taxon>Bacillati</taxon>
        <taxon>Actinomycetota</taxon>
        <taxon>Actinomycetes</taxon>
        <taxon>Micrococcales</taxon>
        <taxon>Microbacteriaceae</taxon>
        <taxon>Gulosibacter</taxon>
    </lineage>
</organism>
<dbReference type="PROSITE" id="PS50043">
    <property type="entry name" value="HTH_LUXR_2"/>
    <property type="match status" value="1"/>
</dbReference>
<protein>
    <submittedName>
        <fullName evidence="4">LuxR family transcriptional regulator</fullName>
    </submittedName>
</protein>
<sequence>MTLESFWIDVPVLTRHRFAQIWSDLPSLTVLAAFPGWGRTTLLDQCVAYLETNARGTRIDQVVTRSQLQRSLHECAESAESSASVGNDDARRHVVIADGLIAASDDPLWAEISAALAAYPHLRVVTTSVDTPAAESIAGVETLTLTERELAFTRAEVEELVELVTGRRQTAMSALVGDGLYGQIGLIARQLRARLVRSNGAVWDAAEIAPEVQALELTNRRPTVLPPMQSHLLEALNAVRELRSFSKTQLKVFLEHYGELSKVGADEAYARFRQLPFFVRSTDFEVSEERLVWAPVAWRQLMQQSTAESRRAGFERGLASARSQGRLVGELFYLVSLERFDEANDLAANRYHHLIGVLEPTTATLLSDTMIDGSAYPALAILRAEVRFINGASVRESRDGVEVAVSTLEQRTATSAIEELSRTTLLAYGTLALGDRARSRRYLAYVIELMGGQIASIAQSQPREVRAQIAGHASLLVWAALMADEPLLSLRFARESRRYSSVGDHSHAERLDALVTLEDLLGLRSTGASSVPAGYGIIGNLIALRHLDEGHDERALDAIGVQQPPRVATAAKTSHMLLGLVVRAIAQPQSVTQREIDAIVRNGVSVWGSAEPTHLAAFGLMSTLAMTGNKEAAADLAEALSPERHLWTDLARVIWAQWCGEFQQSIAEIDPSAIVEAPRFAVLARVLVAASQLRLDNHDLAVIQLAAAWQDYEAPTLVRFALRFVPEASFAAFRELAPRLPDGLVEVLDAAVGDVRSITWQMTQPLTRSEREIMTLLAGGLKNSEIAKARHVTVGTVRSQLKSIYRKLGVSGRASAIAQVRGQGAPAVSDDRGAAAGDADPTSGSSSGSGSSGSGGATTGSPWQLAADD</sequence>
<dbReference type="CDD" id="cd06170">
    <property type="entry name" value="LuxR_C_like"/>
    <property type="match status" value="1"/>
</dbReference>